<dbReference type="PANTHER" id="PTHR46223:SF3">
    <property type="entry name" value="HISTONE-LYSINE N-METHYLTRANSFERASE SET-23"/>
    <property type="match status" value="1"/>
</dbReference>
<dbReference type="PANTHER" id="PTHR46223">
    <property type="entry name" value="HISTONE-LYSINE N-METHYLTRANSFERASE SUV39H"/>
    <property type="match status" value="1"/>
</dbReference>
<name>A0ABN9M9J4_9NEOB</name>
<organism evidence="9 10">
    <name type="scientific">Ranitomeya imitator</name>
    <name type="common">mimic poison frog</name>
    <dbReference type="NCBI Taxonomy" id="111125"/>
    <lineage>
        <taxon>Eukaryota</taxon>
        <taxon>Metazoa</taxon>
        <taxon>Chordata</taxon>
        <taxon>Craniata</taxon>
        <taxon>Vertebrata</taxon>
        <taxon>Euteleostomi</taxon>
        <taxon>Amphibia</taxon>
        <taxon>Batrachia</taxon>
        <taxon>Anura</taxon>
        <taxon>Neobatrachia</taxon>
        <taxon>Hyloidea</taxon>
        <taxon>Dendrobatidae</taxon>
        <taxon>Dendrobatinae</taxon>
        <taxon>Ranitomeya</taxon>
    </lineage>
</organism>
<evidence type="ECO:0000256" key="7">
    <source>
        <dbReference type="ARBA" id="ARBA00022833"/>
    </source>
</evidence>
<keyword evidence="4" id="KW-0808">Transferase</keyword>
<comment type="caution">
    <text evidence="9">The sequence shown here is derived from an EMBL/GenBank/DDBJ whole genome shotgun (WGS) entry which is preliminary data.</text>
</comment>
<keyword evidence="2" id="KW-0158">Chromosome</keyword>
<dbReference type="Proteomes" id="UP001176940">
    <property type="component" value="Unassembled WGS sequence"/>
</dbReference>
<protein>
    <recommendedName>
        <fullName evidence="8">SET domain-containing protein</fullName>
    </recommendedName>
</protein>
<keyword evidence="5" id="KW-0949">S-adenosyl-L-methionine</keyword>
<dbReference type="EMBL" id="CAUEEQ010043384">
    <property type="protein sequence ID" value="CAJ0957219.1"/>
    <property type="molecule type" value="Genomic_DNA"/>
</dbReference>
<dbReference type="PROSITE" id="PS50280">
    <property type="entry name" value="SET"/>
    <property type="match status" value="1"/>
</dbReference>
<evidence type="ECO:0000313" key="9">
    <source>
        <dbReference type="EMBL" id="CAJ0957219.1"/>
    </source>
</evidence>
<proteinExistence type="predicted"/>
<keyword evidence="7" id="KW-0862">Zinc</keyword>
<gene>
    <name evidence="9" type="ORF">RIMI_LOCUS15858374</name>
</gene>
<dbReference type="SMART" id="SM00317">
    <property type="entry name" value="SET"/>
    <property type="match status" value="1"/>
</dbReference>
<keyword evidence="10" id="KW-1185">Reference proteome</keyword>
<evidence type="ECO:0000256" key="5">
    <source>
        <dbReference type="ARBA" id="ARBA00022691"/>
    </source>
</evidence>
<evidence type="ECO:0000256" key="1">
    <source>
        <dbReference type="ARBA" id="ARBA00004286"/>
    </source>
</evidence>
<reference evidence="9" key="1">
    <citation type="submission" date="2023-07" db="EMBL/GenBank/DDBJ databases">
        <authorList>
            <person name="Stuckert A."/>
        </authorList>
    </citation>
    <scope>NUCLEOTIDE SEQUENCE</scope>
</reference>
<accession>A0ABN9M9J4</accession>
<dbReference type="InterPro" id="IPR046341">
    <property type="entry name" value="SET_dom_sf"/>
</dbReference>
<evidence type="ECO:0000256" key="4">
    <source>
        <dbReference type="ARBA" id="ARBA00022679"/>
    </source>
</evidence>
<evidence type="ECO:0000256" key="6">
    <source>
        <dbReference type="ARBA" id="ARBA00022723"/>
    </source>
</evidence>
<dbReference type="InterPro" id="IPR050973">
    <property type="entry name" value="H3K9_Histone-Lys_N-MTase"/>
</dbReference>
<feature type="domain" description="SET" evidence="8">
    <location>
        <begin position="132"/>
        <end position="242"/>
    </location>
</feature>
<dbReference type="Gene3D" id="2.170.270.10">
    <property type="entry name" value="SET domain"/>
    <property type="match status" value="1"/>
</dbReference>
<keyword evidence="6" id="KW-0479">Metal-binding</keyword>
<evidence type="ECO:0000313" key="10">
    <source>
        <dbReference type="Proteomes" id="UP001176940"/>
    </source>
</evidence>
<evidence type="ECO:0000259" key="8">
    <source>
        <dbReference type="PROSITE" id="PS50280"/>
    </source>
</evidence>
<dbReference type="InterPro" id="IPR001214">
    <property type="entry name" value="SET_dom"/>
</dbReference>
<evidence type="ECO:0000256" key="3">
    <source>
        <dbReference type="ARBA" id="ARBA00022603"/>
    </source>
</evidence>
<evidence type="ECO:0000256" key="2">
    <source>
        <dbReference type="ARBA" id="ARBA00022454"/>
    </source>
</evidence>
<dbReference type="SUPFAM" id="SSF82199">
    <property type="entry name" value="SET domain"/>
    <property type="match status" value="1"/>
</dbReference>
<sequence>MATETSTSRKLQVSARRRSVPAVGGAMEARDVCGGQEALPVPVCGGQEALLPSFQSWLPVPAQSWTRVKSPSRAVSVRSRTARRGSAPASLMARITATRRLLSAQKPVLECNVLCRCGDSCANRETQRGLQYQLHVRPVPGKGWGLCTQESVPSGRFVCEYAGEVLGPEEARRRIKEHLHSGHVLETFVDPTYVGNIGRFLNHSCQPNLVMVPVRTHSMVPRLALFAARDIQAGEELCYDYSGMAFNFTPDSERQSGHRTAQKAEANARSVCAALPPARVLSYSGTVPAEEDVGLILSSSPAAQ</sequence>
<keyword evidence="3" id="KW-0489">Methyltransferase</keyword>
<dbReference type="Pfam" id="PF00856">
    <property type="entry name" value="SET"/>
    <property type="match status" value="1"/>
</dbReference>
<comment type="subcellular location">
    <subcellularLocation>
        <location evidence="1">Chromosome</location>
    </subcellularLocation>
</comment>